<dbReference type="SUPFAM" id="SSF52540">
    <property type="entry name" value="P-loop containing nucleoside triphosphate hydrolases"/>
    <property type="match status" value="1"/>
</dbReference>
<dbReference type="PRINTS" id="PR01874">
    <property type="entry name" value="DNAREPAIRADA"/>
</dbReference>
<dbReference type="EMBL" id="UHIV01000001">
    <property type="protein sequence ID" value="SUP52746.1"/>
    <property type="molecule type" value="Genomic_DNA"/>
</dbReference>
<feature type="domain" description="RecA family profile 1" evidence="1">
    <location>
        <begin position="1"/>
        <end position="63"/>
    </location>
</feature>
<dbReference type="PROSITE" id="PS50162">
    <property type="entry name" value="RECA_2"/>
    <property type="match status" value="1"/>
</dbReference>
<sequence>MSAIRKAIDESKPDFVVIDSIQTMQQPDISSAIGSVAQIRETTAELLQIAKTNGITIFIVGHVTKEGAIAGPKILEHMVDTVLYFEGDNQRSYRLLRAAKIVSVQLMN</sequence>
<dbReference type="PANTHER" id="PTHR32472:SF10">
    <property type="entry name" value="DNA REPAIR PROTEIN RADA-LIKE PROTEIN"/>
    <property type="match status" value="1"/>
</dbReference>
<evidence type="ECO:0000313" key="3">
    <source>
        <dbReference type="Proteomes" id="UP000254621"/>
    </source>
</evidence>
<gene>
    <name evidence="2" type="ORF">NCTC13645_00646</name>
</gene>
<proteinExistence type="predicted"/>
<dbReference type="GO" id="GO:0003677">
    <property type="term" value="F:DNA binding"/>
    <property type="evidence" value="ECO:0007669"/>
    <property type="project" value="InterPro"/>
</dbReference>
<dbReference type="GO" id="GO:0000725">
    <property type="term" value="P:recombinational repair"/>
    <property type="evidence" value="ECO:0007669"/>
    <property type="project" value="TreeGrafter"/>
</dbReference>
<dbReference type="Proteomes" id="UP000254621">
    <property type="component" value="Unassembled WGS sequence"/>
</dbReference>
<evidence type="ECO:0000259" key="1">
    <source>
        <dbReference type="PROSITE" id="PS50162"/>
    </source>
</evidence>
<organism evidence="2 3">
    <name type="scientific">Weissella viridescens</name>
    <name type="common">Lactobacillus viridescens</name>
    <dbReference type="NCBI Taxonomy" id="1629"/>
    <lineage>
        <taxon>Bacteria</taxon>
        <taxon>Bacillati</taxon>
        <taxon>Bacillota</taxon>
        <taxon>Bacilli</taxon>
        <taxon>Lactobacillales</taxon>
        <taxon>Lactobacillaceae</taxon>
        <taxon>Weissella</taxon>
    </lineage>
</organism>
<dbReference type="Pfam" id="PF06745">
    <property type="entry name" value="ATPase"/>
    <property type="match status" value="1"/>
</dbReference>
<dbReference type="PANTHER" id="PTHR32472">
    <property type="entry name" value="DNA REPAIR PROTEIN RADA"/>
    <property type="match status" value="1"/>
</dbReference>
<dbReference type="InterPro" id="IPR027417">
    <property type="entry name" value="P-loop_NTPase"/>
</dbReference>
<evidence type="ECO:0000313" key="2">
    <source>
        <dbReference type="EMBL" id="SUP52746.1"/>
    </source>
</evidence>
<protein>
    <submittedName>
        <fullName evidence="2">DNA repair protein RadA</fullName>
    </submittedName>
</protein>
<name>A0A380NYV2_WEIVI</name>
<dbReference type="AlphaFoldDB" id="A0A380NYV2"/>
<dbReference type="GO" id="GO:0140664">
    <property type="term" value="F:ATP-dependent DNA damage sensor activity"/>
    <property type="evidence" value="ECO:0007669"/>
    <property type="project" value="InterPro"/>
</dbReference>
<dbReference type="InterPro" id="IPR014774">
    <property type="entry name" value="KaiC-like_dom"/>
</dbReference>
<dbReference type="GO" id="GO:0005829">
    <property type="term" value="C:cytosol"/>
    <property type="evidence" value="ECO:0007669"/>
    <property type="project" value="TreeGrafter"/>
</dbReference>
<dbReference type="Gene3D" id="3.40.50.300">
    <property type="entry name" value="P-loop containing nucleotide triphosphate hydrolases"/>
    <property type="match status" value="1"/>
</dbReference>
<dbReference type="InterPro" id="IPR020588">
    <property type="entry name" value="RecA_ATP-bd"/>
</dbReference>
<reference evidence="2 3" key="1">
    <citation type="submission" date="2018-06" db="EMBL/GenBank/DDBJ databases">
        <authorList>
            <consortium name="Pathogen Informatics"/>
            <person name="Doyle S."/>
        </authorList>
    </citation>
    <scope>NUCLEOTIDE SEQUENCE [LARGE SCALE GENOMIC DNA]</scope>
    <source>
        <strain evidence="2 3">NCTC13645</strain>
    </source>
</reference>
<accession>A0A380NYV2</accession>
<dbReference type="GO" id="GO:0005524">
    <property type="term" value="F:ATP binding"/>
    <property type="evidence" value="ECO:0007669"/>
    <property type="project" value="InterPro"/>
</dbReference>